<gene>
    <name evidence="3" type="ORF">NQ502_07950</name>
</gene>
<protein>
    <submittedName>
        <fullName evidence="3">Flavin reductase family protein</fullName>
    </submittedName>
</protein>
<proteinExistence type="inferred from homology"/>
<name>A0ABY5VMC8_9FIRM</name>
<dbReference type="InterPro" id="IPR052174">
    <property type="entry name" value="Flavoredoxin"/>
</dbReference>
<dbReference type="PANTHER" id="PTHR43567:SF5">
    <property type="entry name" value="HYPOTHETICAL CYTOSOLIC PROTEIN"/>
    <property type="match status" value="1"/>
</dbReference>
<dbReference type="PANTHER" id="PTHR43567">
    <property type="entry name" value="FLAVOREDOXIN-RELATED-RELATED"/>
    <property type="match status" value="1"/>
</dbReference>
<dbReference type="RefSeq" id="WP_028527648.1">
    <property type="nucleotide sequence ID" value="NZ_CABLBR010000003.1"/>
</dbReference>
<reference evidence="3" key="1">
    <citation type="journal article" date="2022" name="Cell">
        <title>Design, construction, and in vivo augmentation of a complex gut microbiome.</title>
        <authorList>
            <person name="Cheng A.G."/>
            <person name="Ho P.Y."/>
            <person name="Aranda-Diaz A."/>
            <person name="Jain S."/>
            <person name="Yu F.B."/>
            <person name="Meng X."/>
            <person name="Wang M."/>
            <person name="Iakiviak M."/>
            <person name="Nagashima K."/>
            <person name="Zhao A."/>
            <person name="Murugkar P."/>
            <person name="Patil A."/>
            <person name="Atabakhsh K."/>
            <person name="Weakley A."/>
            <person name="Yan J."/>
            <person name="Brumbaugh A.R."/>
            <person name="Higginbottom S."/>
            <person name="Dimas A."/>
            <person name="Shiver A.L."/>
            <person name="Deutschbauer A."/>
            <person name="Neff N."/>
            <person name="Sonnenburg J.L."/>
            <person name="Huang K.C."/>
            <person name="Fischbach M.A."/>
        </authorList>
    </citation>
    <scope>NUCLEOTIDE SEQUENCE</scope>
    <source>
        <strain evidence="3">DSM 19829</strain>
    </source>
</reference>
<evidence type="ECO:0000313" key="3">
    <source>
        <dbReference type="EMBL" id="UWP60950.1"/>
    </source>
</evidence>
<dbReference type="Gene3D" id="2.30.110.10">
    <property type="entry name" value="Electron Transport, Fmn-binding Protein, Chain A"/>
    <property type="match status" value="1"/>
</dbReference>
<feature type="domain" description="Flavin reductase like" evidence="2">
    <location>
        <begin position="24"/>
        <end position="164"/>
    </location>
</feature>
<accession>A0ABY5VMC8</accession>
<dbReference type="InterPro" id="IPR012349">
    <property type="entry name" value="Split_barrel_FMN-bd"/>
</dbReference>
<dbReference type="Proteomes" id="UP001060164">
    <property type="component" value="Chromosome"/>
</dbReference>
<evidence type="ECO:0000313" key="4">
    <source>
        <dbReference type="Proteomes" id="UP001060164"/>
    </source>
</evidence>
<comment type="similarity">
    <text evidence="1">Belongs to the flavoredoxin family.</text>
</comment>
<organism evidence="3 4">
    <name type="scientific">Ruminococcus gauvreauii</name>
    <dbReference type="NCBI Taxonomy" id="438033"/>
    <lineage>
        <taxon>Bacteria</taxon>
        <taxon>Bacillati</taxon>
        <taxon>Bacillota</taxon>
        <taxon>Clostridia</taxon>
        <taxon>Eubacteriales</taxon>
        <taxon>Oscillospiraceae</taxon>
        <taxon>Ruminococcus</taxon>
    </lineage>
</organism>
<dbReference type="SUPFAM" id="SSF50475">
    <property type="entry name" value="FMN-binding split barrel"/>
    <property type="match status" value="1"/>
</dbReference>
<sequence>MTFQKTEVKDITKNPFQMIGDEWMLVTAQKEGVVNTMTASWGGVGVLWGKSVATIYIRPQRYTKEFIDAGEMFTLSFFGGGYKKEMGHIGSVSGRDEDKIKTVGFHVETVEGQPAFAESSLVLVCKKLYEDSIKPELFKEAWIDEKWYPDKDYHVMYIAEIVAAYKK</sequence>
<dbReference type="Pfam" id="PF01613">
    <property type="entry name" value="Flavin_Reduct"/>
    <property type="match status" value="1"/>
</dbReference>
<evidence type="ECO:0000256" key="1">
    <source>
        <dbReference type="ARBA" id="ARBA00038054"/>
    </source>
</evidence>
<dbReference type="EMBL" id="CP102290">
    <property type="protein sequence ID" value="UWP60950.1"/>
    <property type="molecule type" value="Genomic_DNA"/>
</dbReference>
<dbReference type="InterPro" id="IPR002563">
    <property type="entry name" value="Flavin_Rdtase-like_dom"/>
</dbReference>
<evidence type="ECO:0000259" key="2">
    <source>
        <dbReference type="Pfam" id="PF01613"/>
    </source>
</evidence>
<keyword evidence="4" id="KW-1185">Reference proteome</keyword>